<name>G9E696_MPSP1</name>
<organism evidence="1 2">
    <name type="scientific">Micromonas pusilla virus SP1</name>
    <name type="common">MpV-SP1</name>
    <dbReference type="NCBI Taxonomy" id="373996"/>
    <lineage>
        <taxon>Viruses</taxon>
        <taxon>Varidnaviria</taxon>
        <taxon>Bamfordvirae</taxon>
        <taxon>Nucleocytoviricota</taxon>
        <taxon>Megaviricetes</taxon>
        <taxon>Algavirales</taxon>
        <taxon>Phycodnaviridae</taxon>
        <taxon>Prasinovirus</taxon>
        <taxon>Prasinovirus micromonas</taxon>
    </lineage>
</organism>
<organismHost>
    <name type="scientific">Micromonas pusilla</name>
    <name type="common">Picoplanktonic green alga</name>
    <name type="synonym">Chromulina pusilla</name>
    <dbReference type="NCBI Taxonomy" id="38833"/>
</organismHost>
<proteinExistence type="predicted"/>
<sequence>MLKHLSQFGTLVKSITKMNPPHFTTIPNLRGPTVVSANQSSEIVLNNLRKRIEDKLTWNLLVCKDGNTQKKERIYIPVIKEAIHDLEGYIGHEAGSQEAMDFREVKLPGLDFMFDADAKSNNKGFKFMFNDSVPKVDGYYIFIQVEHKSVIIKSGLDIIQCIADENEMTCEEVINDLDERSRDINTNKNFKIGSSKIYIDSYKRPSWGVKLPQEWFGITPKKKKGEIVKEIGEFFPGKWPHKNSDEAKKYEHFCGKNDSISQLTIFLASLTRQSSE</sequence>
<protein>
    <submittedName>
        <fullName evidence="1">Uncharacterized protein</fullName>
    </submittedName>
</protein>
<accession>G9E696</accession>
<keyword evidence="2" id="KW-1185">Reference proteome</keyword>
<evidence type="ECO:0000313" key="2">
    <source>
        <dbReference type="Proteomes" id="UP000232710"/>
    </source>
</evidence>
<dbReference type="Proteomes" id="UP000232710">
    <property type="component" value="Segment"/>
</dbReference>
<evidence type="ECO:0000313" key="1">
    <source>
        <dbReference type="EMBL" id="AET84923.1"/>
    </source>
</evidence>
<gene>
    <name evidence="1" type="ORF">MPXG_00125</name>
</gene>
<dbReference type="EMBL" id="JF974320">
    <property type="protein sequence ID" value="AET84923.1"/>
    <property type="molecule type" value="Genomic_DNA"/>
</dbReference>
<reference evidence="1 2" key="1">
    <citation type="submission" date="2010-12" db="EMBL/GenBank/DDBJ databases">
        <title>The Genome Sequence of Micromonas pusilla virus SP1.</title>
        <authorList>
            <consortium name="The Broad Institute Genome Sequencing Platform"/>
            <person name="Henn M.R."/>
            <person name="Suttle C."/>
            <person name="Winget D."/>
            <person name="Chan A."/>
            <person name="Levin J."/>
            <person name="Malboeuf C."/>
            <person name="Casali M."/>
            <person name="Russ C."/>
            <person name="Lennon N."/>
            <person name="Chapman S.B."/>
            <person name="Erlich R."/>
            <person name="Young S.K."/>
            <person name="Yandava C."/>
            <person name="Zeng Q."/>
            <person name="Alvarado L."/>
            <person name="Anderson S."/>
            <person name="Berlin A."/>
            <person name="Chen Z."/>
            <person name="Freedman E."/>
            <person name="Gellesch M."/>
            <person name="Goldberg J."/>
            <person name="Green L."/>
            <person name="Griggs A."/>
            <person name="Gujja S."/>
            <person name="Heilman E.R."/>
            <person name="Heiman D."/>
            <person name="Hollinger A."/>
            <person name="Howarth C."/>
            <person name="Larson L."/>
            <person name="Mehta T."/>
            <person name="Pearson M."/>
            <person name="Roberts A."/>
            <person name="Ryan E."/>
            <person name="Saif S."/>
            <person name="Shea T."/>
            <person name="Shenoy N."/>
            <person name="Sisk P."/>
            <person name="Stolte C."/>
            <person name="Sykes S."/>
            <person name="White J."/>
            <person name="Haas B."/>
            <person name="Nusbaum C."/>
            <person name="Birren B."/>
        </authorList>
    </citation>
    <scope>NUCLEOTIDE SEQUENCE [LARGE SCALE GENOMIC DNA]</scope>
    <source>
        <strain evidence="1 2">SP1</strain>
    </source>
</reference>